<keyword evidence="1" id="KW-0812">Transmembrane</keyword>
<dbReference type="RefSeq" id="WP_062420414.1">
    <property type="nucleotide sequence ID" value="NZ_BBYA01000002.1"/>
</dbReference>
<comment type="caution">
    <text evidence="2">The sequence shown here is derived from an EMBL/GenBank/DDBJ whole genome shotgun (WGS) entry which is preliminary data.</text>
</comment>
<protein>
    <submittedName>
        <fullName evidence="2">Uncharacterized protein</fullName>
    </submittedName>
</protein>
<feature type="transmembrane region" description="Helical" evidence="1">
    <location>
        <begin position="28"/>
        <end position="52"/>
    </location>
</feature>
<keyword evidence="1" id="KW-0472">Membrane</keyword>
<keyword evidence="3" id="KW-1185">Reference proteome</keyword>
<proteinExistence type="predicted"/>
<reference evidence="2 3" key="1">
    <citation type="submission" date="2015-07" db="EMBL/GenBank/DDBJ databases">
        <title>Genome sequence of Leptolinea tardivitalis DSM 16556.</title>
        <authorList>
            <person name="Hemp J."/>
            <person name="Ward L.M."/>
            <person name="Pace L.A."/>
            <person name="Fischer W.W."/>
        </authorList>
    </citation>
    <scope>NUCLEOTIDE SEQUENCE [LARGE SCALE GENOMIC DNA]</scope>
    <source>
        <strain evidence="2 3">YMTK-2</strain>
    </source>
</reference>
<dbReference type="EMBL" id="LGCK01000010">
    <property type="protein sequence ID" value="KPL71786.1"/>
    <property type="molecule type" value="Genomic_DNA"/>
</dbReference>
<sequence>MSEEPAQQPVEPVIKETSAVTETSQNKALIWLVVIIILVLAALAVGTIFLLRSDVSTTGHIRDIFIIFMALESFIIGLALIVLIVQLATLINLLQNEIKPIINSTSETVNTLRGTATFLSNNLAEPVIKLNESVAVLRKLVDFVKIWK</sequence>
<name>A0A0N8GL84_9CHLR</name>
<evidence type="ECO:0000313" key="3">
    <source>
        <dbReference type="Proteomes" id="UP000050430"/>
    </source>
</evidence>
<accession>A0A0N8GL84</accession>
<organism evidence="2 3">
    <name type="scientific">Leptolinea tardivitalis</name>
    <dbReference type="NCBI Taxonomy" id="229920"/>
    <lineage>
        <taxon>Bacteria</taxon>
        <taxon>Bacillati</taxon>
        <taxon>Chloroflexota</taxon>
        <taxon>Anaerolineae</taxon>
        <taxon>Anaerolineales</taxon>
        <taxon>Anaerolineaceae</taxon>
        <taxon>Leptolinea</taxon>
    </lineage>
</organism>
<dbReference type="AlphaFoldDB" id="A0A0N8GL84"/>
<dbReference type="STRING" id="229920.ADM99_10140"/>
<feature type="transmembrane region" description="Helical" evidence="1">
    <location>
        <begin position="64"/>
        <end position="94"/>
    </location>
</feature>
<evidence type="ECO:0000256" key="1">
    <source>
        <dbReference type="SAM" id="Phobius"/>
    </source>
</evidence>
<gene>
    <name evidence="2" type="ORF">ADM99_10140</name>
</gene>
<keyword evidence="1" id="KW-1133">Transmembrane helix</keyword>
<evidence type="ECO:0000313" key="2">
    <source>
        <dbReference type="EMBL" id="KPL71786.1"/>
    </source>
</evidence>
<dbReference type="OrthoDB" id="166699at2"/>
<dbReference type="Proteomes" id="UP000050430">
    <property type="component" value="Unassembled WGS sequence"/>
</dbReference>